<dbReference type="EMBL" id="JBJURJ010000014">
    <property type="protein sequence ID" value="MFM9330778.1"/>
    <property type="molecule type" value="Genomic_DNA"/>
</dbReference>
<evidence type="ECO:0000313" key="1">
    <source>
        <dbReference type="EMBL" id="MFM9330778.1"/>
    </source>
</evidence>
<gene>
    <name evidence="1" type="ORF">ACI1P1_21025</name>
</gene>
<sequence>MMKMKALKKIMVCMAVVAVTLFSGLKETPKAYAEEQMLGEIRMFAGNFAPRGWAFCNGQVLSISTNSALFSLLGTTYGGNGTSTFALPDLRGRSPVGAGQGPGLQNYVLGQQGGTESQTILSSNMPAHTHSLSDPANTSQGTSNTPGTDKILAKAVTPDRQEVNIYTTASPDTSLKSSSAGVAGNSLPLATRAPYLAINYIIAVEGVYPSRDY</sequence>
<proteinExistence type="predicted"/>
<keyword evidence="2" id="KW-1185">Reference proteome</keyword>
<reference evidence="1" key="1">
    <citation type="submission" date="2024-12" db="EMBL/GenBank/DDBJ databases">
        <authorList>
            <person name="Wu N."/>
        </authorList>
    </citation>
    <scope>NUCLEOTIDE SEQUENCE</scope>
    <source>
        <strain evidence="1">P15</strain>
    </source>
</reference>
<accession>A0ACC7P164</accession>
<protein>
    <submittedName>
        <fullName evidence="1">Phage tail protein</fullName>
    </submittedName>
</protein>
<dbReference type="Proteomes" id="UP001631969">
    <property type="component" value="Unassembled WGS sequence"/>
</dbReference>
<name>A0ACC7P164_9BACL</name>
<evidence type="ECO:0000313" key="2">
    <source>
        <dbReference type="Proteomes" id="UP001631969"/>
    </source>
</evidence>
<comment type="caution">
    <text evidence="1">The sequence shown here is derived from an EMBL/GenBank/DDBJ whole genome shotgun (WGS) entry which is preliminary data.</text>
</comment>
<organism evidence="1 2">
    <name type="scientific">Paenibacillus mesotrionivorans</name>
    <dbReference type="NCBI Taxonomy" id="3160968"/>
    <lineage>
        <taxon>Bacteria</taxon>
        <taxon>Bacillati</taxon>
        <taxon>Bacillota</taxon>
        <taxon>Bacilli</taxon>
        <taxon>Bacillales</taxon>
        <taxon>Paenibacillaceae</taxon>
        <taxon>Paenibacillus</taxon>
    </lineage>
</organism>